<proteinExistence type="predicted"/>
<feature type="compositionally biased region" description="Polar residues" evidence="1">
    <location>
        <begin position="23"/>
        <end position="53"/>
    </location>
</feature>
<sequence length="217" mass="23470">MTTTMADDFGPGEFYMKTAEPRPTQSTQTIVENGTQTPRSIAGTTNGVTSPSKRGTGGGDDCLCSGDTDVVAKALDDTDGDRCPTHAGSRQSRPHLPSRSLRPTDVGAGSGQVGVWRHSGAGRHRRTVSLAWHRNSGGNRGIARTLWPYGEYEVRLFHLASVRLSIAQQRDRPGCRATGLTKCGNQISLILGFFHSFFMSVCNPSLRLLSLQTPFLH</sequence>
<protein>
    <submittedName>
        <fullName evidence="2">Uncharacterized protein</fullName>
    </submittedName>
</protein>
<organism evidence="2 3">
    <name type="scientific">Protopolystoma xenopodis</name>
    <dbReference type="NCBI Taxonomy" id="117903"/>
    <lineage>
        <taxon>Eukaryota</taxon>
        <taxon>Metazoa</taxon>
        <taxon>Spiralia</taxon>
        <taxon>Lophotrochozoa</taxon>
        <taxon>Platyhelminthes</taxon>
        <taxon>Monogenea</taxon>
        <taxon>Polyopisthocotylea</taxon>
        <taxon>Polystomatidea</taxon>
        <taxon>Polystomatidae</taxon>
        <taxon>Protopolystoma</taxon>
    </lineage>
</organism>
<evidence type="ECO:0000313" key="3">
    <source>
        <dbReference type="Proteomes" id="UP000784294"/>
    </source>
</evidence>
<accession>A0A3S5BU42</accession>
<feature type="region of interest" description="Disordered" evidence="1">
    <location>
        <begin position="75"/>
        <end position="114"/>
    </location>
</feature>
<feature type="compositionally biased region" description="Basic and acidic residues" evidence="1">
    <location>
        <begin position="75"/>
        <end position="84"/>
    </location>
</feature>
<evidence type="ECO:0000313" key="2">
    <source>
        <dbReference type="EMBL" id="VEL39999.1"/>
    </source>
</evidence>
<feature type="region of interest" description="Disordered" evidence="1">
    <location>
        <begin position="1"/>
        <end position="61"/>
    </location>
</feature>
<dbReference type="EMBL" id="CAAALY010263272">
    <property type="protein sequence ID" value="VEL39999.1"/>
    <property type="molecule type" value="Genomic_DNA"/>
</dbReference>
<comment type="caution">
    <text evidence="2">The sequence shown here is derived from an EMBL/GenBank/DDBJ whole genome shotgun (WGS) entry which is preliminary data.</text>
</comment>
<gene>
    <name evidence="2" type="ORF">PXEA_LOCUS33439</name>
</gene>
<reference evidence="2" key="1">
    <citation type="submission" date="2018-11" db="EMBL/GenBank/DDBJ databases">
        <authorList>
            <consortium name="Pathogen Informatics"/>
        </authorList>
    </citation>
    <scope>NUCLEOTIDE SEQUENCE</scope>
</reference>
<evidence type="ECO:0000256" key="1">
    <source>
        <dbReference type="SAM" id="MobiDB-lite"/>
    </source>
</evidence>
<dbReference type="Proteomes" id="UP000784294">
    <property type="component" value="Unassembled WGS sequence"/>
</dbReference>
<name>A0A3S5BU42_9PLAT</name>
<keyword evidence="3" id="KW-1185">Reference proteome</keyword>
<dbReference type="AlphaFoldDB" id="A0A3S5BU42"/>